<keyword evidence="3" id="KW-0808">Transferase</keyword>
<dbReference type="Pfam" id="PF01590">
    <property type="entry name" value="GAF"/>
    <property type="match status" value="1"/>
</dbReference>
<organism evidence="3 4">
    <name type="scientific">Clostridium paraputrificum</name>
    <dbReference type="NCBI Taxonomy" id="29363"/>
    <lineage>
        <taxon>Bacteria</taxon>
        <taxon>Bacillati</taxon>
        <taxon>Bacillota</taxon>
        <taxon>Clostridia</taxon>
        <taxon>Eubacteriales</taxon>
        <taxon>Clostridiaceae</taxon>
        <taxon>Clostridium</taxon>
    </lineage>
</organism>
<dbReference type="InterPro" id="IPR043128">
    <property type="entry name" value="Rev_trsase/Diguanyl_cyclase"/>
</dbReference>
<dbReference type="eggNOG" id="COG2203">
    <property type="taxonomic scope" value="Bacteria"/>
</dbReference>
<dbReference type="Proteomes" id="UP000092714">
    <property type="component" value="Unassembled WGS sequence"/>
</dbReference>
<keyword evidence="4" id="KW-1185">Reference proteome</keyword>
<dbReference type="RefSeq" id="WP_055184094.1">
    <property type="nucleotide sequence ID" value="NZ_CABJAZ010000014.1"/>
</dbReference>
<keyword evidence="1" id="KW-0175">Coiled coil</keyword>
<dbReference type="SMART" id="SM00267">
    <property type="entry name" value="GGDEF"/>
    <property type="match status" value="1"/>
</dbReference>
<dbReference type="Gene3D" id="3.30.450.40">
    <property type="match status" value="1"/>
</dbReference>
<gene>
    <name evidence="3" type="ORF">CP373A1_04355</name>
</gene>
<dbReference type="InterPro" id="IPR029016">
    <property type="entry name" value="GAF-like_dom_sf"/>
</dbReference>
<dbReference type="InterPro" id="IPR000160">
    <property type="entry name" value="GGDEF_dom"/>
</dbReference>
<proteinExistence type="predicted"/>
<name>A0A174UTH1_9CLOT</name>
<dbReference type="NCBIfam" id="TIGR00254">
    <property type="entry name" value="GGDEF"/>
    <property type="match status" value="1"/>
</dbReference>
<dbReference type="InterPro" id="IPR050469">
    <property type="entry name" value="Diguanylate_Cyclase"/>
</dbReference>
<dbReference type="Pfam" id="PF00990">
    <property type="entry name" value="GGDEF"/>
    <property type="match status" value="1"/>
</dbReference>
<dbReference type="PANTHER" id="PTHR45138">
    <property type="entry name" value="REGULATORY COMPONENTS OF SENSORY TRANSDUCTION SYSTEM"/>
    <property type="match status" value="1"/>
</dbReference>
<dbReference type="PROSITE" id="PS50887">
    <property type="entry name" value="GGDEF"/>
    <property type="match status" value="1"/>
</dbReference>
<dbReference type="EMBL" id="MAPZ01000011">
    <property type="protein sequence ID" value="OBY11628.1"/>
    <property type="molecule type" value="Genomic_DNA"/>
</dbReference>
<evidence type="ECO:0000256" key="1">
    <source>
        <dbReference type="SAM" id="Coils"/>
    </source>
</evidence>
<dbReference type="PANTHER" id="PTHR45138:SF9">
    <property type="entry name" value="DIGUANYLATE CYCLASE DGCM-RELATED"/>
    <property type="match status" value="1"/>
</dbReference>
<dbReference type="GO" id="GO:0052621">
    <property type="term" value="F:diguanylate cyclase activity"/>
    <property type="evidence" value="ECO:0007669"/>
    <property type="project" value="TreeGrafter"/>
</dbReference>
<comment type="caution">
    <text evidence="3">The sequence shown here is derived from an EMBL/GenBank/DDBJ whole genome shotgun (WGS) entry which is preliminary data.</text>
</comment>
<reference evidence="3 4" key="1">
    <citation type="submission" date="2016-06" db="EMBL/GenBank/DDBJ databases">
        <authorList>
            <person name="Kjaerup R.B."/>
            <person name="Dalgaard T.S."/>
            <person name="Juul-Madsen H.R."/>
        </authorList>
    </citation>
    <scope>NUCLEOTIDE SEQUENCE [LARGE SCALE GENOMIC DNA]</scope>
    <source>
        <strain evidence="3 4">373-A1</strain>
    </source>
</reference>
<dbReference type="SUPFAM" id="SSF55073">
    <property type="entry name" value="Nucleotide cyclase"/>
    <property type="match status" value="1"/>
</dbReference>
<dbReference type="SUPFAM" id="SSF55781">
    <property type="entry name" value="GAF domain-like"/>
    <property type="match status" value="1"/>
</dbReference>
<dbReference type="GO" id="GO:0016301">
    <property type="term" value="F:kinase activity"/>
    <property type="evidence" value="ECO:0007669"/>
    <property type="project" value="UniProtKB-KW"/>
</dbReference>
<evidence type="ECO:0000259" key="2">
    <source>
        <dbReference type="PROSITE" id="PS50887"/>
    </source>
</evidence>
<dbReference type="OrthoDB" id="9805474at2"/>
<protein>
    <submittedName>
        <fullName evidence="3">Histidine kinase</fullName>
    </submittedName>
</protein>
<feature type="domain" description="GGDEF" evidence="2">
    <location>
        <begin position="223"/>
        <end position="357"/>
    </location>
</feature>
<dbReference type="CDD" id="cd01949">
    <property type="entry name" value="GGDEF"/>
    <property type="match status" value="1"/>
</dbReference>
<dbReference type="InterPro" id="IPR029787">
    <property type="entry name" value="Nucleotide_cyclase"/>
</dbReference>
<keyword evidence="3" id="KW-0418">Kinase</keyword>
<dbReference type="InterPro" id="IPR003018">
    <property type="entry name" value="GAF"/>
</dbReference>
<sequence>MGEYKERYEKLKKEYETYQSFVELQMQKLSNRNMKLEKDMNALTNIVEISKYINSFLSDENLIAMINDMILGLLGVSKSTILLEENGELVVKATNIKEKDICWSNDEYNYIRIGKSYLINSKEALRVYSEYDLEIRSAMGMPIKIRDKFIGFIVVEHSVYNFLDLEHEKFLRSIANQIAVAIENSMLYRELQQTAKMDPLLGVYNRKYFFQVAEKHNKENPDKQYAIVMVDLDNFKKFNDTYGHQFGDEILIRTTEVIKNMLEPDDIIARYGGEEIIIYINNVLSVMDVYNRIEAIRECVENNNVIKDNIARSITASFGIGYYPKDGKDISEVIKVADKFLYRSKAMGKNMVLISDFLK</sequence>
<evidence type="ECO:0000313" key="3">
    <source>
        <dbReference type="EMBL" id="OBY11628.1"/>
    </source>
</evidence>
<dbReference type="Gene3D" id="3.30.70.270">
    <property type="match status" value="1"/>
</dbReference>
<evidence type="ECO:0000313" key="4">
    <source>
        <dbReference type="Proteomes" id="UP000092714"/>
    </source>
</evidence>
<dbReference type="eggNOG" id="COG2199">
    <property type="taxonomic scope" value="Bacteria"/>
</dbReference>
<accession>A0A174UTH1</accession>
<feature type="coiled-coil region" evidence="1">
    <location>
        <begin position="1"/>
        <end position="46"/>
    </location>
</feature>
<dbReference type="AlphaFoldDB" id="A0A174UTH1"/>